<dbReference type="InterPro" id="IPR003313">
    <property type="entry name" value="AraC-bd"/>
</dbReference>
<dbReference type="InterPro" id="IPR009057">
    <property type="entry name" value="Homeodomain-like_sf"/>
</dbReference>
<evidence type="ECO:0000313" key="6">
    <source>
        <dbReference type="Proteomes" id="UP000254893"/>
    </source>
</evidence>
<evidence type="ECO:0000313" key="5">
    <source>
        <dbReference type="EMBL" id="SUJ12300.1"/>
    </source>
</evidence>
<dbReference type="SUPFAM" id="SSF46689">
    <property type="entry name" value="Homeodomain-like"/>
    <property type="match status" value="1"/>
</dbReference>
<accession>A0A380C4S7</accession>
<dbReference type="Gene3D" id="1.10.10.60">
    <property type="entry name" value="Homeodomain-like"/>
    <property type="match status" value="1"/>
</dbReference>
<dbReference type="AlphaFoldDB" id="A0A380C4S7"/>
<dbReference type="SMART" id="SM00342">
    <property type="entry name" value="HTH_ARAC"/>
    <property type="match status" value="1"/>
</dbReference>
<evidence type="ECO:0000256" key="3">
    <source>
        <dbReference type="ARBA" id="ARBA00023163"/>
    </source>
</evidence>
<evidence type="ECO:0000256" key="1">
    <source>
        <dbReference type="ARBA" id="ARBA00023015"/>
    </source>
</evidence>
<dbReference type="GO" id="GO:0003700">
    <property type="term" value="F:DNA-binding transcription factor activity"/>
    <property type="evidence" value="ECO:0007669"/>
    <property type="project" value="InterPro"/>
</dbReference>
<reference evidence="5 6" key="1">
    <citation type="submission" date="2018-06" db="EMBL/GenBank/DDBJ databases">
        <authorList>
            <consortium name="Pathogen Informatics"/>
            <person name="Doyle S."/>
        </authorList>
    </citation>
    <scope>NUCLEOTIDE SEQUENCE [LARGE SCALE GENOMIC DNA]</scope>
    <source>
        <strain evidence="5 6">NCTC11388</strain>
    </source>
</reference>
<organism evidence="5 6">
    <name type="scientific">Sphingobacterium spiritivorum</name>
    <name type="common">Flavobacterium spiritivorum</name>
    <dbReference type="NCBI Taxonomy" id="258"/>
    <lineage>
        <taxon>Bacteria</taxon>
        <taxon>Pseudomonadati</taxon>
        <taxon>Bacteroidota</taxon>
        <taxon>Sphingobacteriia</taxon>
        <taxon>Sphingobacteriales</taxon>
        <taxon>Sphingobacteriaceae</taxon>
        <taxon>Sphingobacterium</taxon>
    </lineage>
</organism>
<proteinExistence type="predicted"/>
<dbReference type="Pfam" id="PF12833">
    <property type="entry name" value="HTH_18"/>
    <property type="match status" value="1"/>
</dbReference>
<dbReference type="InterPro" id="IPR020449">
    <property type="entry name" value="Tscrpt_reg_AraC-type_HTH"/>
</dbReference>
<dbReference type="SUPFAM" id="SSF51215">
    <property type="entry name" value="Regulatory protein AraC"/>
    <property type="match status" value="1"/>
</dbReference>
<feature type="domain" description="HTH araC/xylS-type" evidence="4">
    <location>
        <begin position="176"/>
        <end position="274"/>
    </location>
</feature>
<dbReference type="PANTHER" id="PTHR43280">
    <property type="entry name" value="ARAC-FAMILY TRANSCRIPTIONAL REGULATOR"/>
    <property type="match status" value="1"/>
</dbReference>
<gene>
    <name evidence="5" type="primary">rhaS_5</name>
    <name evidence="5" type="ORF">NCTC11388_02213</name>
</gene>
<dbReference type="InterPro" id="IPR018060">
    <property type="entry name" value="HTH_AraC"/>
</dbReference>
<keyword evidence="1" id="KW-0805">Transcription regulation</keyword>
<keyword evidence="3" id="KW-0804">Transcription</keyword>
<evidence type="ECO:0000259" key="4">
    <source>
        <dbReference type="PROSITE" id="PS01124"/>
    </source>
</evidence>
<protein>
    <submittedName>
        <fullName evidence="5">L-rhamnose operon regulatory protein rhaS</fullName>
    </submittedName>
</protein>
<dbReference type="InterPro" id="IPR037923">
    <property type="entry name" value="HTH-like"/>
</dbReference>
<sequence length="281" mass="33081">MSSMPFDFGIHLSDSIHNHLPQAFNNIRRDLYIILLTQDKPYRLYIGDSEVELAPHTLAYINPNMMTRFIPQGDAHMHILYFTADFYAQTSRDTFFLTQSPLFKENINLFQLSEEGILYATNLINLLYNIRDKYKEKIYQDLLHNLLEQILLLGMIYNPHHIEYIHSENSEEFLSRYFEKLLEQHLAKEKSVKFYADMLQVSSRKLTAATRQALGKTPKEIILEHITQEAKRKLTNTQKSIKEIAYALGYKDENNFSSLFTKEVGCSPKIYRRRNQYPPKD</sequence>
<dbReference type="PRINTS" id="PR00032">
    <property type="entry name" value="HTHARAC"/>
</dbReference>
<keyword evidence="2" id="KW-0238">DNA-binding</keyword>
<name>A0A380C4S7_SPHSI</name>
<dbReference type="Proteomes" id="UP000254893">
    <property type="component" value="Unassembled WGS sequence"/>
</dbReference>
<evidence type="ECO:0000256" key="2">
    <source>
        <dbReference type="ARBA" id="ARBA00023125"/>
    </source>
</evidence>
<dbReference type="EMBL" id="UGYW01000002">
    <property type="protein sequence ID" value="SUJ12300.1"/>
    <property type="molecule type" value="Genomic_DNA"/>
</dbReference>
<dbReference type="Pfam" id="PF02311">
    <property type="entry name" value="AraC_binding"/>
    <property type="match status" value="1"/>
</dbReference>
<dbReference type="PROSITE" id="PS01124">
    <property type="entry name" value="HTH_ARAC_FAMILY_2"/>
    <property type="match status" value="1"/>
</dbReference>
<dbReference type="GO" id="GO:0043565">
    <property type="term" value="F:sequence-specific DNA binding"/>
    <property type="evidence" value="ECO:0007669"/>
    <property type="project" value="InterPro"/>
</dbReference>
<dbReference type="PANTHER" id="PTHR43280:SF32">
    <property type="entry name" value="TRANSCRIPTIONAL REGULATORY PROTEIN"/>
    <property type="match status" value="1"/>
</dbReference>